<name>A0A6P1ZGJ3_9BACT</name>
<keyword evidence="8" id="KW-0547">Nucleotide-binding</keyword>
<gene>
    <name evidence="21" type="ORF">DQK91_12110</name>
</gene>
<evidence type="ECO:0000256" key="9">
    <source>
        <dbReference type="ARBA" id="ARBA00022777"/>
    </source>
</evidence>
<dbReference type="GO" id="GO:0005524">
    <property type="term" value="F:ATP binding"/>
    <property type="evidence" value="ECO:0007669"/>
    <property type="project" value="UniProtKB-KW"/>
</dbReference>
<accession>A0A6P1ZGJ3</accession>
<dbReference type="Pfam" id="PF02518">
    <property type="entry name" value="HATPase_c"/>
    <property type="match status" value="1"/>
</dbReference>
<keyword evidence="10" id="KW-0067">ATP-binding</keyword>
<evidence type="ECO:0000256" key="14">
    <source>
        <dbReference type="ARBA" id="ARBA00064003"/>
    </source>
</evidence>
<protein>
    <recommendedName>
        <fullName evidence="15">Sensory/regulatory protein RpfC</fullName>
        <ecNumber evidence="3">2.7.13.3</ecNumber>
    </recommendedName>
</protein>
<dbReference type="CDD" id="cd17546">
    <property type="entry name" value="REC_hyHK_CKI1_RcsC-like"/>
    <property type="match status" value="1"/>
</dbReference>
<feature type="domain" description="HPt" evidence="20">
    <location>
        <begin position="764"/>
        <end position="861"/>
    </location>
</feature>
<feature type="modified residue" description="Phosphohistidine" evidence="16">
    <location>
        <position position="803"/>
    </location>
</feature>
<evidence type="ECO:0000256" key="16">
    <source>
        <dbReference type="PROSITE-ProRule" id="PRU00110"/>
    </source>
</evidence>
<evidence type="ECO:0000256" key="3">
    <source>
        <dbReference type="ARBA" id="ARBA00012438"/>
    </source>
</evidence>
<dbReference type="SUPFAM" id="SSF47384">
    <property type="entry name" value="Homodimeric domain of signal transducing histidine kinase"/>
    <property type="match status" value="1"/>
</dbReference>
<keyword evidence="9" id="KW-0418">Kinase</keyword>
<dbReference type="PANTHER" id="PTHR45339">
    <property type="entry name" value="HYBRID SIGNAL TRANSDUCTION HISTIDINE KINASE J"/>
    <property type="match status" value="1"/>
</dbReference>
<dbReference type="CDD" id="cd00082">
    <property type="entry name" value="HisKA"/>
    <property type="match status" value="1"/>
</dbReference>
<keyword evidence="11" id="KW-1133">Transmembrane helix</keyword>
<dbReference type="InterPro" id="IPR036097">
    <property type="entry name" value="HisK_dim/P_sf"/>
</dbReference>
<evidence type="ECO:0000256" key="11">
    <source>
        <dbReference type="ARBA" id="ARBA00022989"/>
    </source>
</evidence>
<dbReference type="InterPro" id="IPR001789">
    <property type="entry name" value="Sig_transdc_resp-reg_receiver"/>
</dbReference>
<evidence type="ECO:0000256" key="8">
    <source>
        <dbReference type="ARBA" id="ARBA00022741"/>
    </source>
</evidence>
<dbReference type="PROSITE" id="PS50894">
    <property type="entry name" value="HPT"/>
    <property type="match status" value="1"/>
</dbReference>
<dbReference type="CDD" id="cd16922">
    <property type="entry name" value="HATPase_EvgS-ArcB-TorS-like"/>
    <property type="match status" value="1"/>
</dbReference>
<feature type="domain" description="Histidine kinase" evidence="18">
    <location>
        <begin position="236"/>
        <end position="469"/>
    </location>
</feature>
<dbReference type="PANTHER" id="PTHR45339:SF1">
    <property type="entry name" value="HYBRID SIGNAL TRANSDUCTION HISTIDINE KINASE J"/>
    <property type="match status" value="1"/>
</dbReference>
<dbReference type="FunFam" id="3.30.565.10:FF:000010">
    <property type="entry name" value="Sensor histidine kinase RcsC"/>
    <property type="match status" value="1"/>
</dbReference>
<dbReference type="RefSeq" id="WP_144305622.1">
    <property type="nucleotide sequence ID" value="NZ_QMIF01000007.1"/>
</dbReference>
<dbReference type="PRINTS" id="PR00344">
    <property type="entry name" value="BCTRLSENSOR"/>
</dbReference>
<dbReference type="EC" id="2.7.13.3" evidence="3"/>
<feature type="domain" description="Response regulatory" evidence="19">
    <location>
        <begin position="630"/>
        <end position="749"/>
    </location>
</feature>
<dbReference type="SUPFAM" id="SSF55874">
    <property type="entry name" value="ATPase domain of HSP90 chaperone/DNA topoisomerase II/histidine kinase"/>
    <property type="match status" value="1"/>
</dbReference>
<evidence type="ECO:0000256" key="4">
    <source>
        <dbReference type="ARBA" id="ARBA00022475"/>
    </source>
</evidence>
<dbReference type="GO" id="GO:0005886">
    <property type="term" value="C:plasma membrane"/>
    <property type="evidence" value="ECO:0007669"/>
    <property type="project" value="UniProtKB-SubCell"/>
</dbReference>
<dbReference type="SMART" id="SM00388">
    <property type="entry name" value="HisKA"/>
    <property type="match status" value="1"/>
</dbReference>
<feature type="modified residue" description="4-aspartylphosphate" evidence="17">
    <location>
        <position position="679"/>
    </location>
</feature>
<keyword evidence="4" id="KW-1003">Cell membrane</keyword>
<keyword evidence="13" id="KW-0472">Membrane</keyword>
<dbReference type="Gene3D" id="1.20.120.160">
    <property type="entry name" value="HPT domain"/>
    <property type="match status" value="1"/>
</dbReference>
<dbReference type="Pfam" id="PF01627">
    <property type="entry name" value="Hpt"/>
    <property type="match status" value="1"/>
</dbReference>
<dbReference type="Pfam" id="PF00072">
    <property type="entry name" value="Response_reg"/>
    <property type="match status" value="2"/>
</dbReference>
<evidence type="ECO:0000256" key="2">
    <source>
        <dbReference type="ARBA" id="ARBA00004651"/>
    </source>
</evidence>
<keyword evidence="6" id="KW-0808">Transferase</keyword>
<evidence type="ECO:0000256" key="17">
    <source>
        <dbReference type="PROSITE-ProRule" id="PRU00169"/>
    </source>
</evidence>
<reference evidence="21 22" key="1">
    <citation type="submission" date="2018-06" db="EMBL/GenBank/DDBJ databases">
        <title>Complete genome of Desulfovibrio marinus P48SEP.</title>
        <authorList>
            <person name="Crispim J.S."/>
            <person name="Vidigal P.M.P."/>
            <person name="Silva L.C.F."/>
            <person name="Araujo L.C."/>
            <person name="Laguardia C.N."/>
            <person name="Dias R.S."/>
            <person name="Sousa M.P."/>
            <person name="Paula S.O."/>
            <person name="Silva C."/>
        </authorList>
    </citation>
    <scope>NUCLEOTIDE SEQUENCE [LARGE SCALE GENOMIC DNA]</scope>
    <source>
        <strain evidence="21 22">P48SEP</strain>
    </source>
</reference>
<comment type="caution">
    <text evidence="17">Lacks conserved residue(s) required for the propagation of feature annotation.</text>
</comment>
<comment type="caution">
    <text evidence="21">The sequence shown here is derived from an EMBL/GenBank/DDBJ whole genome shotgun (WGS) entry which is preliminary data.</text>
</comment>
<dbReference type="EMBL" id="QMIF01000007">
    <property type="protein sequence ID" value="TVM33401.1"/>
    <property type="molecule type" value="Genomic_DNA"/>
</dbReference>
<comment type="catalytic activity">
    <reaction evidence="1">
        <text>ATP + protein L-histidine = ADP + protein N-phospho-L-histidine.</text>
        <dbReference type="EC" id="2.7.13.3"/>
    </reaction>
</comment>
<dbReference type="Gene3D" id="3.30.565.10">
    <property type="entry name" value="Histidine kinase-like ATPase, C-terminal domain"/>
    <property type="match status" value="1"/>
</dbReference>
<sequence length="861" mass="94010">MGDEERSLIITQLQEQVARLADEKSIALDALEMATTLGTFETPVDAADGFQILVRETATRVSSLFRLKSMAVYLANEEDASFDLAYCDPESDGSWFESELEVLIEDGTFAWALYRNRHVIVSTRDEKGRLLLHAIATASRGWGMFIGLLDQPEREIYDISYALLTNILLSAAHALENVSLFEAIKKVKNSLAAQVADRTRDIRRSNRELEKALAHSKELAREAEIANTAKTEFLARMSHEIRTPINSILGMAELLWDTELTPTQKDYVQTSRSSGEMLLDVINDILDFARIEAGEVLLENVPFDILDEMENVCRVLAFRAHEKDLELLWRVHPSTVTQVGGDPKRLSQVLLNLVGNAVKFTRQGEVSLDVKPLEPADLPEDAPRAIASATRSFLLFNVSDTGVGIPADKQSLVFEHFSQADTSTTRQFGGSGLGLAICKKLVELMGGHIWVRSEPGTGSTFSFCVRLDALTDSAPMYARTDTALSGTSILVVDAKPKTAKHNALLLELHGARTRVCHDLETAVRMICESEANDPFDCVLAAFDLGPDNGFALLQAIAAAMTRQLPVVMLFSALNGGRVKNRAVREGVAAHVVKPCRRGELLESVELALGRRKESEAVAIKAQAVVLPPMRILLAEDHVPNQRIVELFLKDQPVTLDVVADGEGAMEMVREREYDAVLMDMQMPVLDGLSATRAIREEERQTGRRAVPIIALTAHALASERTRCLEAGCDEFVPKPVRRAELLAAIASIAPDGAGAGDSACDVVVPDEVADLIPMYLESLHADIAAMHEALASDDLDAVRRLGHSQKGSAPSYGFDHVAELGADIQKAAESGDRDATAALVAELDNYVRNARIVQEKDGGPA</sequence>
<organism evidence="21 22">
    <name type="scientific">Oceanidesulfovibrio marinus</name>
    <dbReference type="NCBI Taxonomy" id="370038"/>
    <lineage>
        <taxon>Bacteria</taxon>
        <taxon>Pseudomonadati</taxon>
        <taxon>Thermodesulfobacteriota</taxon>
        <taxon>Desulfovibrionia</taxon>
        <taxon>Desulfovibrionales</taxon>
        <taxon>Desulfovibrionaceae</taxon>
        <taxon>Oceanidesulfovibrio</taxon>
    </lineage>
</organism>
<dbReference type="SUPFAM" id="SSF52172">
    <property type="entry name" value="CheY-like"/>
    <property type="match status" value="2"/>
</dbReference>
<dbReference type="SMART" id="SM00387">
    <property type="entry name" value="HATPase_c"/>
    <property type="match status" value="1"/>
</dbReference>
<evidence type="ECO:0000259" key="18">
    <source>
        <dbReference type="PROSITE" id="PS50109"/>
    </source>
</evidence>
<dbReference type="Gene3D" id="3.40.50.2300">
    <property type="match status" value="2"/>
</dbReference>
<dbReference type="InterPro" id="IPR003594">
    <property type="entry name" value="HATPase_dom"/>
</dbReference>
<evidence type="ECO:0000256" key="5">
    <source>
        <dbReference type="ARBA" id="ARBA00022553"/>
    </source>
</evidence>
<dbReference type="SMART" id="SM00073">
    <property type="entry name" value="HPT"/>
    <property type="match status" value="1"/>
</dbReference>
<evidence type="ECO:0000313" key="21">
    <source>
        <dbReference type="EMBL" id="TVM33401.1"/>
    </source>
</evidence>
<proteinExistence type="predicted"/>
<keyword evidence="12" id="KW-0902">Two-component regulatory system</keyword>
<dbReference type="CDD" id="cd00156">
    <property type="entry name" value="REC"/>
    <property type="match status" value="1"/>
</dbReference>
<evidence type="ECO:0000256" key="12">
    <source>
        <dbReference type="ARBA" id="ARBA00023012"/>
    </source>
</evidence>
<dbReference type="InterPro" id="IPR008207">
    <property type="entry name" value="Sig_transdc_His_kin_Hpt_dom"/>
</dbReference>
<keyword evidence="7" id="KW-0812">Transmembrane</keyword>
<dbReference type="InterPro" id="IPR004358">
    <property type="entry name" value="Sig_transdc_His_kin-like_C"/>
</dbReference>
<evidence type="ECO:0000259" key="20">
    <source>
        <dbReference type="PROSITE" id="PS50894"/>
    </source>
</evidence>
<dbReference type="Gene3D" id="1.10.287.130">
    <property type="match status" value="1"/>
</dbReference>
<evidence type="ECO:0000313" key="22">
    <source>
        <dbReference type="Proteomes" id="UP000434052"/>
    </source>
</evidence>
<dbReference type="InterPro" id="IPR005467">
    <property type="entry name" value="His_kinase_dom"/>
</dbReference>
<dbReference type="Proteomes" id="UP000434052">
    <property type="component" value="Unassembled WGS sequence"/>
</dbReference>
<dbReference type="InterPro" id="IPR036890">
    <property type="entry name" value="HATPase_C_sf"/>
</dbReference>
<evidence type="ECO:0000256" key="13">
    <source>
        <dbReference type="ARBA" id="ARBA00023136"/>
    </source>
</evidence>
<dbReference type="PROSITE" id="PS50110">
    <property type="entry name" value="RESPONSE_REGULATORY"/>
    <property type="match status" value="2"/>
</dbReference>
<dbReference type="FunFam" id="1.10.287.130:FF:000002">
    <property type="entry name" value="Two-component osmosensing histidine kinase"/>
    <property type="match status" value="1"/>
</dbReference>
<dbReference type="SMART" id="SM00448">
    <property type="entry name" value="REC"/>
    <property type="match status" value="2"/>
</dbReference>
<dbReference type="InterPro" id="IPR011006">
    <property type="entry name" value="CheY-like_superfamily"/>
</dbReference>
<keyword evidence="5 17" id="KW-0597">Phosphoprotein</keyword>
<dbReference type="SUPFAM" id="SSF47226">
    <property type="entry name" value="Histidine-containing phosphotransfer domain, HPT domain"/>
    <property type="match status" value="1"/>
</dbReference>
<dbReference type="OrthoDB" id="5378360at2"/>
<dbReference type="InterPro" id="IPR003661">
    <property type="entry name" value="HisK_dim/P_dom"/>
</dbReference>
<feature type="domain" description="Response regulatory" evidence="19">
    <location>
        <begin position="488"/>
        <end position="608"/>
    </location>
</feature>
<comment type="subcellular location">
    <subcellularLocation>
        <location evidence="2">Cell membrane</location>
        <topology evidence="2">Multi-pass membrane protein</topology>
    </subcellularLocation>
</comment>
<evidence type="ECO:0000256" key="10">
    <source>
        <dbReference type="ARBA" id="ARBA00022840"/>
    </source>
</evidence>
<dbReference type="InterPro" id="IPR036641">
    <property type="entry name" value="HPT_dom_sf"/>
</dbReference>
<evidence type="ECO:0000259" key="19">
    <source>
        <dbReference type="PROSITE" id="PS50110"/>
    </source>
</evidence>
<dbReference type="AlphaFoldDB" id="A0A6P1ZGJ3"/>
<dbReference type="PROSITE" id="PS50109">
    <property type="entry name" value="HIS_KIN"/>
    <property type="match status" value="1"/>
</dbReference>
<dbReference type="Pfam" id="PF00512">
    <property type="entry name" value="HisKA"/>
    <property type="match status" value="1"/>
</dbReference>
<evidence type="ECO:0000256" key="15">
    <source>
        <dbReference type="ARBA" id="ARBA00068150"/>
    </source>
</evidence>
<dbReference type="GO" id="GO:0000155">
    <property type="term" value="F:phosphorelay sensor kinase activity"/>
    <property type="evidence" value="ECO:0007669"/>
    <property type="project" value="InterPro"/>
</dbReference>
<evidence type="ECO:0000256" key="6">
    <source>
        <dbReference type="ARBA" id="ARBA00022679"/>
    </source>
</evidence>
<evidence type="ECO:0000256" key="1">
    <source>
        <dbReference type="ARBA" id="ARBA00000085"/>
    </source>
</evidence>
<comment type="subunit">
    <text evidence="14">At low DSF concentrations, interacts with RpfF.</text>
</comment>
<evidence type="ECO:0000256" key="7">
    <source>
        <dbReference type="ARBA" id="ARBA00022692"/>
    </source>
</evidence>